<accession>A0ABS6S1R1</accession>
<evidence type="ECO:0000256" key="1">
    <source>
        <dbReference type="SAM" id="MobiDB-lite"/>
    </source>
</evidence>
<keyword evidence="3" id="KW-1185">Reference proteome</keyword>
<evidence type="ECO:0000313" key="2">
    <source>
        <dbReference type="EMBL" id="MBV6342781.1"/>
    </source>
</evidence>
<sequence>MRQLMVGMVVVMVLAMVTAAVGEDIKLCKNTVSGVYRFLPATGRCNKNEVMVVVSGEGTQGPQGPAGPVGPQGPKGDQGPAGPALWLCEDDEPIALPFWFSWYDVKNDILFSLKHETPLIFNTIDCSPPAFVLDTECLFGVKKCGYLNGGAIYVPTGDETVISVETPPKPILYSRVDGVCSQWKPPEDTFKIYKVLPVRVLDGELELCYQ</sequence>
<protein>
    <submittedName>
        <fullName evidence="2">Collagen-like protein</fullName>
    </submittedName>
</protein>
<reference evidence="2 3" key="1">
    <citation type="journal article" date="2020" name="J Geophys Res Biogeosci">
        <title>Magnetotaxis as an Adaptation to Enable Bacterial Shuttling of Microbial Sulfur and Sulfur Cycling Across Aquatic Oxic#Anoxic Interfaces.</title>
        <authorList>
            <person name="Li J."/>
            <person name="Liu P."/>
            <person name="Wang J."/>
            <person name="Roberts A.P."/>
            <person name="Pan Y."/>
        </authorList>
    </citation>
    <scope>NUCLEOTIDE SEQUENCE [LARGE SCALE GENOMIC DNA]</scope>
    <source>
        <strain evidence="2 3">MYR-1_YQ</strain>
    </source>
</reference>
<dbReference type="RefSeq" id="WP_218253394.1">
    <property type="nucleotide sequence ID" value="NZ_JABXWD010000340.1"/>
</dbReference>
<evidence type="ECO:0000313" key="3">
    <source>
        <dbReference type="Proteomes" id="UP001196980"/>
    </source>
</evidence>
<dbReference type="Proteomes" id="UP001196980">
    <property type="component" value="Unassembled WGS sequence"/>
</dbReference>
<name>A0ABS6S1R1_9BACT</name>
<feature type="region of interest" description="Disordered" evidence="1">
    <location>
        <begin position="56"/>
        <end position="82"/>
    </location>
</feature>
<gene>
    <name evidence="2" type="ORF">HWQ67_14435</name>
</gene>
<comment type="caution">
    <text evidence="2">The sequence shown here is derived from an EMBL/GenBank/DDBJ whole genome shotgun (WGS) entry which is preliminary data.</text>
</comment>
<organism evidence="2 3">
    <name type="scientific">Candidatus Magnetobacterium casense</name>
    <dbReference type="NCBI Taxonomy" id="1455061"/>
    <lineage>
        <taxon>Bacteria</taxon>
        <taxon>Pseudomonadati</taxon>
        <taxon>Nitrospirota</taxon>
        <taxon>Thermodesulfovibrionia</taxon>
        <taxon>Thermodesulfovibrionales</taxon>
        <taxon>Candidatus Magnetobacteriaceae</taxon>
        <taxon>Candidatus Magnetobacterium</taxon>
    </lineage>
</organism>
<proteinExistence type="predicted"/>
<dbReference type="EMBL" id="JABXWD010000340">
    <property type="protein sequence ID" value="MBV6342781.1"/>
    <property type="molecule type" value="Genomic_DNA"/>
</dbReference>